<dbReference type="AlphaFoldDB" id="W7XFC4"/>
<dbReference type="Proteomes" id="UP000009168">
    <property type="component" value="Unassembled WGS sequence"/>
</dbReference>
<organism evidence="2 3">
    <name type="scientific">Tetrahymena thermophila (strain SB210)</name>
    <dbReference type="NCBI Taxonomy" id="312017"/>
    <lineage>
        <taxon>Eukaryota</taxon>
        <taxon>Sar</taxon>
        <taxon>Alveolata</taxon>
        <taxon>Ciliophora</taxon>
        <taxon>Intramacronucleata</taxon>
        <taxon>Oligohymenophorea</taxon>
        <taxon>Hymenostomatida</taxon>
        <taxon>Tetrahymenina</taxon>
        <taxon>Tetrahymenidae</taxon>
        <taxon>Tetrahymena</taxon>
    </lineage>
</organism>
<keyword evidence="1 2" id="KW-0812">Transmembrane</keyword>
<evidence type="ECO:0000313" key="2">
    <source>
        <dbReference type="EMBL" id="EWS76517.1"/>
    </source>
</evidence>
<dbReference type="RefSeq" id="XP_012650948.1">
    <property type="nucleotide sequence ID" value="XM_012795494.1"/>
</dbReference>
<feature type="transmembrane region" description="Helical" evidence="1">
    <location>
        <begin position="106"/>
        <end position="122"/>
    </location>
</feature>
<protein>
    <submittedName>
        <fullName evidence="2">Transmembrane protein, putative</fullName>
    </submittedName>
</protein>
<evidence type="ECO:0000256" key="1">
    <source>
        <dbReference type="SAM" id="Phobius"/>
    </source>
</evidence>
<dbReference type="InParanoid" id="W7XFC4"/>
<keyword evidence="1" id="KW-0472">Membrane</keyword>
<keyword evidence="3" id="KW-1185">Reference proteome</keyword>
<name>W7XFC4_TETTS</name>
<dbReference type="EMBL" id="GG662853">
    <property type="protein sequence ID" value="EWS76517.1"/>
    <property type="molecule type" value="Genomic_DNA"/>
</dbReference>
<reference evidence="3" key="1">
    <citation type="journal article" date="2006" name="PLoS Biol.">
        <title>Macronuclear genome sequence of the ciliate Tetrahymena thermophila, a model eukaryote.</title>
        <authorList>
            <person name="Eisen J.A."/>
            <person name="Coyne R.S."/>
            <person name="Wu M."/>
            <person name="Wu D."/>
            <person name="Thiagarajan M."/>
            <person name="Wortman J.R."/>
            <person name="Badger J.H."/>
            <person name="Ren Q."/>
            <person name="Amedeo P."/>
            <person name="Jones K.M."/>
            <person name="Tallon L.J."/>
            <person name="Delcher A.L."/>
            <person name="Salzberg S.L."/>
            <person name="Silva J.C."/>
            <person name="Haas B.J."/>
            <person name="Majoros W.H."/>
            <person name="Farzad M."/>
            <person name="Carlton J.M."/>
            <person name="Smith R.K. Jr."/>
            <person name="Garg J."/>
            <person name="Pearlman R.E."/>
            <person name="Karrer K.M."/>
            <person name="Sun L."/>
            <person name="Manning G."/>
            <person name="Elde N.C."/>
            <person name="Turkewitz A.P."/>
            <person name="Asai D.J."/>
            <person name="Wilkes D.E."/>
            <person name="Wang Y."/>
            <person name="Cai H."/>
            <person name="Collins K."/>
            <person name="Stewart B.A."/>
            <person name="Lee S.R."/>
            <person name="Wilamowska K."/>
            <person name="Weinberg Z."/>
            <person name="Ruzzo W.L."/>
            <person name="Wloga D."/>
            <person name="Gaertig J."/>
            <person name="Frankel J."/>
            <person name="Tsao C.-C."/>
            <person name="Gorovsky M.A."/>
            <person name="Keeling P.J."/>
            <person name="Waller R.F."/>
            <person name="Patron N.J."/>
            <person name="Cherry J.M."/>
            <person name="Stover N.A."/>
            <person name="Krieger C.J."/>
            <person name="del Toro C."/>
            <person name="Ryder H.F."/>
            <person name="Williamson S.C."/>
            <person name="Barbeau R.A."/>
            <person name="Hamilton E.P."/>
            <person name="Orias E."/>
        </authorList>
    </citation>
    <scope>NUCLEOTIDE SEQUENCE [LARGE SCALE GENOMIC DNA]</scope>
    <source>
        <strain evidence="3">SB210</strain>
    </source>
</reference>
<sequence>MIKFQQKRLQKSYKQKYLFLCIHQTSYLLYQSPLIVYLSAKAKVRQFQKIKINKIIISQISLPNECETKKENKVNHKNQRGYQRAEEKKHFKLRRDRQRRRIDKKYVILFFYFIAKVYFFFFRQQARDLIL</sequence>
<accession>W7XFC4</accession>
<evidence type="ECO:0000313" key="3">
    <source>
        <dbReference type="Proteomes" id="UP000009168"/>
    </source>
</evidence>
<gene>
    <name evidence="2" type="ORF">TTHERM_000055989</name>
</gene>
<dbReference type="GeneID" id="24437026"/>
<proteinExistence type="predicted"/>
<keyword evidence="1" id="KW-1133">Transmembrane helix</keyword>
<dbReference type="KEGG" id="tet:TTHERM_000055989"/>